<keyword evidence="2" id="KW-0808">Transferase</keyword>
<name>A0A9X5BEU5_9FIRM</name>
<dbReference type="PANTHER" id="PTHR28629">
    <property type="entry name" value="TRIOKINASE/FMN CYCLASE"/>
    <property type="match status" value="1"/>
</dbReference>
<protein>
    <submittedName>
        <fullName evidence="2">Dihydroxyacetone kinase subunit DhaK</fullName>
    </submittedName>
</protein>
<dbReference type="PROSITE" id="PS51481">
    <property type="entry name" value="DHAK"/>
    <property type="match status" value="1"/>
</dbReference>
<dbReference type="GO" id="GO:0019563">
    <property type="term" value="P:glycerol catabolic process"/>
    <property type="evidence" value="ECO:0007669"/>
    <property type="project" value="TreeGrafter"/>
</dbReference>
<proteinExistence type="predicted"/>
<evidence type="ECO:0000313" key="2">
    <source>
        <dbReference type="EMBL" id="NBJ92323.1"/>
    </source>
</evidence>
<dbReference type="AlphaFoldDB" id="A0A9X5BEU5"/>
<dbReference type="SUPFAM" id="SSF82549">
    <property type="entry name" value="DAK1/DegV-like"/>
    <property type="match status" value="1"/>
</dbReference>
<comment type="caution">
    <text evidence="2">The sequence shown here is derived from an EMBL/GenBank/DDBJ whole genome shotgun (WGS) entry which is preliminary data.</text>
</comment>
<dbReference type="Gene3D" id="3.30.1180.20">
    <property type="entry name" value="Dihydroxyacetone kinase, domain 2"/>
    <property type="match status" value="1"/>
</dbReference>
<dbReference type="Pfam" id="PF02733">
    <property type="entry name" value="Dak1"/>
    <property type="match status" value="1"/>
</dbReference>
<feature type="domain" description="DhaK" evidence="1">
    <location>
        <begin position="9"/>
        <end position="335"/>
    </location>
</feature>
<evidence type="ECO:0000259" key="1">
    <source>
        <dbReference type="PROSITE" id="PS51481"/>
    </source>
</evidence>
<keyword evidence="2" id="KW-0418">Kinase</keyword>
<gene>
    <name evidence="2" type="ORF">D5281_06860</name>
</gene>
<dbReference type="InterPro" id="IPR004006">
    <property type="entry name" value="DhaK_dom"/>
</dbReference>
<dbReference type="GO" id="GO:0004371">
    <property type="term" value="F:glycerone kinase activity"/>
    <property type="evidence" value="ECO:0007669"/>
    <property type="project" value="InterPro"/>
</dbReference>
<organism evidence="2 3">
    <name type="scientific">Parablautia muri</name>
    <dbReference type="NCBI Taxonomy" id="2320879"/>
    <lineage>
        <taxon>Bacteria</taxon>
        <taxon>Bacillati</taxon>
        <taxon>Bacillota</taxon>
        <taxon>Clostridia</taxon>
        <taxon>Lachnospirales</taxon>
        <taxon>Lachnospiraceae</taxon>
        <taxon>Parablautia</taxon>
    </lineage>
</organism>
<dbReference type="Proteomes" id="UP001154420">
    <property type="component" value="Unassembled WGS sequence"/>
</dbReference>
<dbReference type="Gene3D" id="3.40.50.10440">
    <property type="entry name" value="Dihydroxyacetone kinase, domain 1"/>
    <property type="match status" value="1"/>
</dbReference>
<sequence length="335" mass="36436">MTMKKLINRPDDLVNDALLGYAMANKNIIELVPNSHMIVRKNRKEKGKVKFVLGNGAGHEPAVIGWVGPGMLDMNVVGEVFSAPSSDKILEALEYIDDGSPILLAVQNHAGDALNANLAYTDALEKGIDVHKVLFYDDVASAPKGMEEERRGMGGMLFYTKIVGAFLEKGGSIDEAVSLFEKVRDATRTYSVAFTKCTHPLTGLDISSLPEDEIELGMGVHGEGGGANRIPMQKSKDLARIVCDILIEDLPYKPEDDVLLFINGLGSTTMMELSLFYKDAAEYLESKKIHVYDGFCGSCLTTQELGGLSVSLCKVDDDCKTLWDAPCCCGIQCKL</sequence>
<keyword evidence="3" id="KW-1185">Reference proteome</keyword>
<reference evidence="2" key="1">
    <citation type="submission" date="2018-09" db="EMBL/GenBank/DDBJ databases">
        <title>Murine metabolic-syndrome-specific gut microbial biobank.</title>
        <authorList>
            <person name="Liu C."/>
        </authorList>
    </citation>
    <scope>NUCLEOTIDE SEQUENCE</scope>
    <source>
        <strain evidence="2">D42-62</strain>
    </source>
</reference>
<evidence type="ECO:0000313" key="3">
    <source>
        <dbReference type="Proteomes" id="UP001154420"/>
    </source>
</evidence>
<accession>A0A9X5BEU5</accession>
<dbReference type="InterPro" id="IPR050861">
    <property type="entry name" value="Dihydroxyacetone_Kinase"/>
</dbReference>
<dbReference type="EMBL" id="QZDT01000007">
    <property type="protein sequence ID" value="NBJ92323.1"/>
    <property type="molecule type" value="Genomic_DNA"/>
</dbReference>
<dbReference type="PANTHER" id="PTHR28629:SF4">
    <property type="entry name" value="TRIOKINASE_FMN CYCLASE"/>
    <property type="match status" value="1"/>
</dbReference>
<dbReference type="GO" id="GO:0005829">
    <property type="term" value="C:cytosol"/>
    <property type="evidence" value="ECO:0007669"/>
    <property type="project" value="TreeGrafter"/>
</dbReference>